<dbReference type="Pfam" id="PF01344">
    <property type="entry name" value="Kelch_1"/>
    <property type="match status" value="1"/>
</dbReference>
<dbReference type="InterPro" id="IPR006652">
    <property type="entry name" value="Kelch_1"/>
</dbReference>
<dbReference type="SUPFAM" id="SSF117281">
    <property type="entry name" value="Kelch motif"/>
    <property type="match status" value="1"/>
</dbReference>
<reference evidence="1 2" key="1">
    <citation type="journal article" date="2013" name="Curr. Biol.">
        <title>The Genome of the Foraminiferan Reticulomyxa filosa.</title>
        <authorList>
            <person name="Glockner G."/>
            <person name="Hulsmann N."/>
            <person name="Schleicher M."/>
            <person name="Noegel A.A."/>
            <person name="Eichinger L."/>
            <person name="Gallinger C."/>
            <person name="Pawlowski J."/>
            <person name="Sierra R."/>
            <person name="Euteneuer U."/>
            <person name="Pillet L."/>
            <person name="Moustafa A."/>
            <person name="Platzer M."/>
            <person name="Groth M."/>
            <person name="Szafranski K."/>
            <person name="Schliwa M."/>
        </authorList>
    </citation>
    <scope>NUCLEOTIDE SEQUENCE [LARGE SCALE GENOMIC DNA]</scope>
</reference>
<evidence type="ECO:0000313" key="2">
    <source>
        <dbReference type="Proteomes" id="UP000023152"/>
    </source>
</evidence>
<keyword evidence="2" id="KW-1185">Reference proteome</keyword>
<evidence type="ECO:0000313" key="1">
    <source>
        <dbReference type="EMBL" id="ETO10301.1"/>
    </source>
</evidence>
<protein>
    <recommendedName>
        <fullName evidence="3">Kelch motif family protein</fullName>
    </recommendedName>
</protein>
<dbReference type="EMBL" id="ASPP01023540">
    <property type="protein sequence ID" value="ETO10301.1"/>
    <property type="molecule type" value="Genomic_DNA"/>
</dbReference>
<feature type="non-terminal residue" evidence="1">
    <location>
        <position position="326"/>
    </location>
</feature>
<name>X6M9I5_RETFI</name>
<proteinExistence type="predicted"/>
<dbReference type="InterPro" id="IPR015915">
    <property type="entry name" value="Kelch-typ_b-propeller"/>
</dbReference>
<evidence type="ECO:0008006" key="3">
    <source>
        <dbReference type="Google" id="ProtNLM"/>
    </source>
</evidence>
<dbReference type="Gene3D" id="2.120.10.80">
    <property type="entry name" value="Kelch-type beta propeller"/>
    <property type="match status" value="1"/>
</dbReference>
<comment type="caution">
    <text evidence="1">The sequence shown here is derived from an EMBL/GenBank/DDBJ whole genome shotgun (WGS) entry which is preliminary data.</text>
</comment>
<accession>X6M9I5</accession>
<dbReference type="AlphaFoldDB" id="X6M9I5"/>
<dbReference type="Proteomes" id="UP000023152">
    <property type="component" value="Unassembled WGS sequence"/>
</dbReference>
<organism evidence="1 2">
    <name type="scientific">Reticulomyxa filosa</name>
    <dbReference type="NCBI Taxonomy" id="46433"/>
    <lineage>
        <taxon>Eukaryota</taxon>
        <taxon>Sar</taxon>
        <taxon>Rhizaria</taxon>
        <taxon>Retaria</taxon>
        <taxon>Foraminifera</taxon>
        <taxon>Monothalamids</taxon>
        <taxon>Reticulomyxidae</taxon>
        <taxon>Reticulomyxa</taxon>
    </lineage>
</organism>
<sequence>MSNLPQSEEPFHCESLPDLPTAFSALQCVKLHDEILICGGTKKGDCYSYHLEKKEYKKICCYPKAEALIVHTVVAIETNETADTVTLLSFGGHGTMKISYHTLKMDYQSVWKDQGKHENKWVALPKNITFGEKQSHVLRGARALVGGASQNLLFITRYPKMIDVIDLQSYEYLTNVKNNVLPVADGKFVCYHAFVSVGPNQFIVVCQNETIWMEFDERKTEFVFASLPPCPELTSYVEYSYACFGSKLFILGGFRLDERRDVNSIFVYHITTKQWFSCPLTTPFPVSSTAAVAAVHQLHPFIHVFGGSSTADEQLSMHLLFALQKQ</sequence>
<gene>
    <name evidence="1" type="ORF">RFI_27075</name>
</gene>